<dbReference type="GO" id="GO:0002009">
    <property type="term" value="P:morphogenesis of an epithelium"/>
    <property type="evidence" value="ECO:0007669"/>
    <property type="project" value="UniProtKB-ARBA"/>
</dbReference>
<evidence type="ECO:0000256" key="12">
    <source>
        <dbReference type="RuleBase" id="RU003318"/>
    </source>
</evidence>
<evidence type="ECO:0000259" key="16">
    <source>
        <dbReference type="PROSITE" id="PS50268"/>
    </source>
</evidence>
<dbReference type="PRINTS" id="PR00205">
    <property type="entry name" value="CADHERIN"/>
</dbReference>
<sequence length="1380" mass="151030">MITRNLFLLVCLCLWEGFAVGASASKIVRRRGVGNSHMVKLGDSRAVDQWDASVDANAMPVVTLRNLISHEQAGDTGSFHYSKIVQNHAAPSVANKDRQTFKPMREVEPLNKKEVTPHILASNKELNQDVKKVRNNTKSVSETASKTGRPEKTFTIRHKPDLHSNKTRFKAGSRLRSRPDLSTHTTGLPGKGFGIDSTRKLNLTGSYGVLKLLSKENLVRIVNSQMQSVPSLSFPSKGSRSRKRDLIDVNHGQLEAQKVARQDMAVTPSHTGFDNQTAFPYLVTTPDLYRDQGADTHVNPLSEVNSALTKGQDNVGTQGLNSSDNKSKHLVRAVSTPRSEVSVNPVKEAMLIQTEPPFTLTKHLPLNVPPETNDSPSSVLTMQPLGVRPGNRAADSHRDPLTESVHTAQTELSTVQYSADEDNKLVNSSHVLRLHPALEWSHDTKNAGTQAVDPDDAKGLVFEEAEAEVKEEVRDRMEGKGSRSRSRRSWIWNQFFVIEEYAGPEPVLIGRLHTDMDRNDGRTKYVLRGEGAGSVFVIDEKTGNIHVTKPLDREEKDEYRLIATATDRQTDRALEPSSQFIIRVQDINDNPPIFDEGPYSATVPEMANIGTSIIQVTATDADDPTYGNSAKLVYTLVQGQQYFSVDPQTGILRTAVPDMDRETQDQYLVLLQAKDMGGHLGGLSGTTTVTVRLTDVNDNPPRFTQSMWSFSVSELAIPGAEIGRISASDADLGENAKLEYTILEGESGDTFNITGVNQEAVITLNKAVDYESRSSYSFSVEVLNPIVDPRFLRRGPFKDRASIRVAVLDADEPPRFSRSRYHMDVSENCPPACTVGRVSAVDPDTGLTNNIRFSIDPQSDPEALFRITPDTGLITTAMELDREREHWHNITVIATQRDNPSQVSRVLVAVETLDLNDNAPELDRQYTTAMCDSSSVGQVVQVLRAIDRDEGGNDSTVYFSIPPESSAALNFSVRDSGPTASLVLLSQLQPLSRSSSSTLTLYVPLVLRDGTSGLTSTGTVTVSVCPCLRGGARAGEKDKDKQTEGEWDWEREAVCLPQQSTLPSPGLSTAALLAILACVATLLAVSALSLSLRRQKRDSLSPLEEDDVRENIITYDDEGGGEADTAAFDIAALQSAPHSSRSRGPGGPLYGRLCYSSHTLPVLRRTPAGTFEPGLAELGYRFPGGQPDHSLVIQNQGAMVGPMESGAVYIAPTDLSTGSRTDREGGGISLSGTPSVYPETGFIGDWRDRVGVMGFGAGWVPGMEAFLRLRLAQVTFDPSQPPYDSVQVYGLEGTGSRAGSLSSLESEGEKDAEKEDWGAGLEVWGPQFHKLAQLFKEREKEREQKERVEDGAKKEKEKKEEHEKKEKRDGGEHAGEEVNV</sequence>
<evidence type="ECO:0000256" key="8">
    <source>
        <dbReference type="ARBA" id="ARBA00057645"/>
    </source>
</evidence>
<dbReference type="FunFam" id="2.60.40.60:FF:000008">
    <property type="entry name" value="Cadherin 24"/>
    <property type="match status" value="1"/>
</dbReference>
<feature type="domain" description="Cadherin" evidence="16">
    <location>
        <begin position="922"/>
        <end position="1025"/>
    </location>
</feature>
<comment type="subcellular location">
    <subcellularLocation>
        <location evidence="1 12">Cell membrane</location>
        <topology evidence="1 12">Single-pass type I membrane protein</topology>
    </subcellularLocation>
</comment>
<keyword evidence="6 14" id="KW-1133">Transmembrane helix</keyword>
<dbReference type="CDD" id="cd11304">
    <property type="entry name" value="Cadherin_repeat"/>
    <property type="match status" value="5"/>
</dbReference>
<dbReference type="GO" id="GO:0016342">
    <property type="term" value="C:catenin complex"/>
    <property type="evidence" value="ECO:0007669"/>
    <property type="project" value="TreeGrafter"/>
</dbReference>
<name>A0A3Q1HWJ5_ANATE</name>
<dbReference type="InterPro" id="IPR027397">
    <property type="entry name" value="Catenin-bd_sf"/>
</dbReference>
<keyword evidence="18" id="KW-1185">Reference proteome</keyword>
<dbReference type="GO" id="GO:0044331">
    <property type="term" value="P:cell-cell adhesion mediated by cadherin"/>
    <property type="evidence" value="ECO:0007669"/>
    <property type="project" value="TreeGrafter"/>
</dbReference>
<feature type="compositionally biased region" description="Basic and acidic residues" evidence="13">
    <location>
        <begin position="148"/>
        <end position="164"/>
    </location>
</feature>
<dbReference type="GO" id="GO:0007043">
    <property type="term" value="P:cell-cell junction assembly"/>
    <property type="evidence" value="ECO:0007669"/>
    <property type="project" value="TreeGrafter"/>
</dbReference>
<feature type="domain" description="Cadherin" evidence="16">
    <location>
        <begin position="595"/>
        <end position="703"/>
    </location>
</feature>
<dbReference type="InterPro" id="IPR015919">
    <property type="entry name" value="Cadherin-like_sf"/>
</dbReference>
<dbReference type="Gene3D" id="2.60.40.60">
    <property type="entry name" value="Cadherins"/>
    <property type="match status" value="5"/>
</dbReference>
<dbReference type="InterPro" id="IPR039808">
    <property type="entry name" value="Cadherin"/>
</dbReference>
<dbReference type="GO" id="GO:0005912">
    <property type="term" value="C:adherens junction"/>
    <property type="evidence" value="ECO:0007669"/>
    <property type="project" value="TreeGrafter"/>
</dbReference>
<proteinExistence type="predicted"/>
<evidence type="ECO:0000313" key="17">
    <source>
        <dbReference type="Ensembl" id="ENSATEP00000012230.2"/>
    </source>
</evidence>
<reference evidence="17" key="1">
    <citation type="submission" date="2021-04" db="EMBL/GenBank/DDBJ databases">
        <authorList>
            <consortium name="Wellcome Sanger Institute Data Sharing"/>
        </authorList>
    </citation>
    <scope>NUCLEOTIDE SEQUENCE [LARGE SCALE GENOMIC DNA]</scope>
</reference>
<evidence type="ECO:0000313" key="18">
    <source>
        <dbReference type="Proteomes" id="UP000265040"/>
    </source>
</evidence>
<organism evidence="17 18">
    <name type="scientific">Anabas testudineus</name>
    <name type="common">Climbing perch</name>
    <name type="synonym">Anthias testudineus</name>
    <dbReference type="NCBI Taxonomy" id="64144"/>
    <lineage>
        <taxon>Eukaryota</taxon>
        <taxon>Metazoa</taxon>
        <taxon>Chordata</taxon>
        <taxon>Craniata</taxon>
        <taxon>Vertebrata</taxon>
        <taxon>Euteleostomi</taxon>
        <taxon>Actinopterygii</taxon>
        <taxon>Neopterygii</taxon>
        <taxon>Teleostei</taxon>
        <taxon>Neoteleostei</taxon>
        <taxon>Acanthomorphata</taxon>
        <taxon>Anabantaria</taxon>
        <taxon>Anabantiformes</taxon>
        <taxon>Anabantoidei</taxon>
        <taxon>Anabantidae</taxon>
        <taxon>Anabas</taxon>
    </lineage>
</organism>
<feature type="region of interest" description="Disordered" evidence="13">
    <location>
        <begin position="1295"/>
        <end position="1316"/>
    </location>
</feature>
<keyword evidence="2 12" id="KW-0812">Transmembrane</keyword>
<dbReference type="Proteomes" id="UP000265040">
    <property type="component" value="Chromosome 17"/>
</dbReference>
<reference evidence="17" key="3">
    <citation type="submission" date="2025-09" db="UniProtKB">
        <authorList>
            <consortium name="Ensembl"/>
        </authorList>
    </citation>
    <scope>IDENTIFICATION</scope>
</reference>
<dbReference type="GO" id="GO:0034332">
    <property type="term" value="P:adherens junction organization"/>
    <property type="evidence" value="ECO:0007669"/>
    <property type="project" value="TreeGrafter"/>
</dbReference>
<evidence type="ECO:0000256" key="2">
    <source>
        <dbReference type="ARBA" id="ARBA00022692"/>
    </source>
</evidence>
<evidence type="ECO:0000256" key="13">
    <source>
        <dbReference type="SAM" id="MobiDB-lite"/>
    </source>
</evidence>
<keyword evidence="4 11" id="KW-0106">Calcium</keyword>
<dbReference type="InterPro" id="IPR000233">
    <property type="entry name" value="Cadherin_Y-type_LIR"/>
</dbReference>
<feature type="chain" id="PRO_5043377551" description="Cadherin-22" evidence="15">
    <location>
        <begin position="22"/>
        <end position="1380"/>
    </location>
</feature>
<dbReference type="GO" id="GO:0007156">
    <property type="term" value="P:homophilic cell adhesion via plasma membrane adhesion molecules"/>
    <property type="evidence" value="ECO:0007669"/>
    <property type="project" value="InterPro"/>
</dbReference>
<keyword evidence="7 14" id="KW-0472">Membrane</keyword>
<dbReference type="Gene3D" id="4.10.900.10">
    <property type="entry name" value="TCF3-CBD (Catenin binding domain)"/>
    <property type="match status" value="1"/>
</dbReference>
<dbReference type="PROSITE" id="PS50268">
    <property type="entry name" value="CADHERIN_2"/>
    <property type="match status" value="5"/>
</dbReference>
<dbReference type="PANTHER" id="PTHR24027:SF272">
    <property type="entry name" value="CADHERIN-24"/>
    <property type="match status" value="1"/>
</dbReference>
<feature type="region of interest" description="Disordered" evidence="13">
    <location>
        <begin position="134"/>
        <end position="195"/>
    </location>
</feature>
<protein>
    <recommendedName>
        <fullName evidence="9">Cadherin-22</fullName>
    </recommendedName>
    <alternativeName>
        <fullName evidence="10">Pituitary and brain cadherin</fullName>
    </alternativeName>
</protein>
<dbReference type="GO" id="GO:0045296">
    <property type="term" value="F:cadherin binding"/>
    <property type="evidence" value="ECO:0007669"/>
    <property type="project" value="TreeGrafter"/>
</dbReference>
<dbReference type="Pfam" id="PF00028">
    <property type="entry name" value="Cadherin"/>
    <property type="match status" value="5"/>
</dbReference>
<dbReference type="InterPro" id="IPR002126">
    <property type="entry name" value="Cadherin-like_dom"/>
</dbReference>
<keyword evidence="5 12" id="KW-0130">Cell adhesion</keyword>
<dbReference type="SMART" id="SM00112">
    <property type="entry name" value="CA"/>
    <property type="match status" value="5"/>
</dbReference>
<evidence type="ECO:0000256" key="1">
    <source>
        <dbReference type="ARBA" id="ARBA00004251"/>
    </source>
</evidence>
<dbReference type="SUPFAM" id="SSF49313">
    <property type="entry name" value="Cadherin-like"/>
    <property type="match status" value="5"/>
</dbReference>
<evidence type="ECO:0000256" key="11">
    <source>
        <dbReference type="PROSITE-ProRule" id="PRU00043"/>
    </source>
</evidence>
<feature type="domain" description="Cadherin" evidence="16">
    <location>
        <begin position="704"/>
        <end position="816"/>
    </location>
</feature>
<feature type="region of interest" description="Disordered" evidence="13">
    <location>
        <begin position="1335"/>
        <end position="1380"/>
    </location>
</feature>
<evidence type="ECO:0000256" key="9">
    <source>
        <dbReference type="ARBA" id="ARBA00069626"/>
    </source>
</evidence>
<reference evidence="17" key="2">
    <citation type="submission" date="2025-08" db="UniProtKB">
        <authorList>
            <consortium name="Ensembl"/>
        </authorList>
    </citation>
    <scope>IDENTIFICATION</scope>
</reference>
<dbReference type="Ensembl" id="ENSATET00000012427.3">
    <property type="protein sequence ID" value="ENSATEP00000012230.2"/>
    <property type="gene ID" value="ENSATEG00000008390.3"/>
</dbReference>
<dbReference type="GO" id="GO:0000902">
    <property type="term" value="P:cell morphogenesis"/>
    <property type="evidence" value="ECO:0007669"/>
    <property type="project" value="TreeGrafter"/>
</dbReference>
<dbReference type="AlphaFoldDB" id="A0A3Q1HWJ5"/>
<dbReference type="FunFam" id="2.60.40.60:FF:000373">
    <property type="entry name" value="Ventral neural cadherin"/>
    <property type="match status" value="1"/>
</dbReference>
<evidence type="ECO:0000256" key="10">
    <source>
        <dbReference type="ARBA" id="ARBA00077373"/>
    </source>
</evidence>
<evidence type="ECO:0000256" key="3">
    <source>
        <dbReference type="ARBA" id="ARBA00022737"/>
    </source>
</evidence>
<feature type="transmembrane region" description="Helical" evidence="14">
    <location>
        <begin position="1070"/>
        <end position="1092"/>
    </location>
</feature>
<dbReference type="FunFam" id="2.60.40.60:FF:000017">
    <property type="entry name" value="Cadherin 24"/>
    <property type="match status" value="1"/>
</dbReference>
<keyword evidence="15" id="KW-0732">Signal</keyword>
<feature type="signal peptide" evidence="15">
    <location>
        <begin position="1"/>
        <end position="21"/>
    </location>
</feature>
<dbReference type="FunFam" id="2.60.40.60:FF:000009">
    <property type="entry name" value="Cadherin 24"/>
    <property type="match status" value="1"/>
</dbReference>
<feature type="compositionally biased region" description="Polar residues" evidence="13">
    <location>
        <begin position="136"/>
        <end position="146"/>
    </location>
</feature>
<feature type="domain" description="Cadherin" evidence="16">
    <location>
        <begin position="817"/>
        <end position="922"/>
    </location>
</feature>
<feature type="domain" description="Cadherin" evidence="16">
    <location>
        <begin position="514"/>
        <end position="594"/>
    </location>
</feature>
<comment type="function">
    <text evidence="8">Cadherins are calcium-dependent cell adhesion proteins. They preferentially interact with themselves in a homophilic manner in connecting cells; cadherins may thus contribute to the sorting of heterogeneous cell types. PB-cadherins may have a role in the morphological organization of pituitary gland and brain tissues.</text>
</comment>
<dbReference type="PROSITE" id="PS00232">
    <property type="entry name" value="CADHERIN_1"/>
    <property type="match status" value="1"/>
</dbReference>
<dbReference type="FunFam" id="4.10.900.10:FF:000007">
    <property type="entry name" value="Cadherin 22"/>
    <property type="match status" value="1"/>
</dbReference>
<dbReference type="FunFam" id="2.60.40.60:FF:000200">
    <property type="entry name" value="Cadherin 24, type 2b"/>
    <property type="match status" value="1"/>
</dbReference>
<evidence type="ECO:0000256" key="7">
    <source>
        <dbReference type="ARBA" id="ARBA00023136"/>
    </source>
</evidence>
<dbReference type="GO" id="GO:0016477">
    <property type="term" value="P:cell migration"/>
    <property type="evidence" value="ECO:0007669"/>
    <property type="project" value="TreeGrafter"/>
</dbReference>
<dbReference type="STRING" id="64144.ENSATEP00000012230"/>
<dbReference type="GO" id="GO:0005509">
    <property type="term" value="F:calcium ion binding"/>
    <property type="evidence" value="ECO:0007669"/>
    <property type="project" value="UniProtKB-UniRule"/>
</dbReference>
<dbReference type="GeneTree" id="ENSGT00940000159567"/>
<dbReference type="InterPro" id="IPR020894">
    <property type="entry name" value="Cadherin_CS"/>
</dbReference>
<dbReference type="PANTHER" id="PTHR24027">
    <property type="entry name" value="CADHERIN-23"/>
    <property type="match status" value="1"/>
</dbReference>
<evidence type="ECO:0000256" key="14">
    <source>
        <dbReference type="SAM" id="Phobius"/>
    </source>
</evidence>
<accession>A0A3Q1HWJ5</accession>
<dbReference type="GO" id="GO:0016339">
    <property type="term" value="P:calcium-dependent cell-cell adhesion via plasma membrane cell adhesion molecules"/>
    <property type="evidence" value="ECO:0007669"/>
    <property type="project" value="TreeGrafter"/>
</dbReference>
<evidence type="ECO:0000256" key="5">
    <source>
        <dbReference type="ARBA" id="ARBA00022889"/>
    </source>
</evidence>
<dbReference type="Pfam" id="PF01049">
    <property type="entry name" value="CADH_Y-type_LIR"/>
    <property type="match status" value="1"/>
</dbReference>
<evidence type="ECO:0000256" key="4">
    <source>
        <dbReference type="ARBA" id="ARBA00022837"/>
    </source>
</evidence>
<keyword evidence="3" id="KW-0677">Repeat</keyword>
<feature type="compositionally biased region" description="Basic residues" evidence="13">
    <location>
        <begin position="165"/>
        <end position="176"/>
    </location>
</feature>
<feature type="compositionally biased region" description="Basic and acidic residues" evidence="13">
    <location>
        <begin position="1307"/>
        <end position="1316"/>
    </location>
</feature>
<dbReference type="GO" id="GO:0008013">
    <property type="term" value="F:beta-catenin binding"/>
    <property type="evidence" value="ECO:0007669"/>
    <property type="project" value="TreeGrafter"/>
</dbReference>
<dbReference type="InParanoid" id="A0A3Q1HWJ5"/>
<evidence type="ECO:0000256" key="6">
    <source>
        <dbReference type="ARBA" id="ARBA00022989"/>
    </source>
</evidence>
<evidence type="ECO:0000256" key="15">
    <source>
        <dbReference type="SAM" id="SignalP"/>
    </source>
</evidence>